<dbReference type="OrthoDB" id="5391994at2"/>
<dbReference type="STRING" id="1777143.AWB82_06887"/>
<dbReference type="AlphaFoldDB" id="A0A158DLE1"/>
<dbReference type="EMBL" id="FCOJ02000095">
    <property type="protein sequence ID" value="SAK95230.1"/>
    <property type="molecule type" value="Genomic_DNA"/>
</dbReference>
<comment type="caution">
    <text evidence="2">The sequence shown here is derived from an EMBL/GenBank/DDBJ whole genome shotgun (WGS) entry which is preliminary data.</text>
</comment>
<dbReference type="SUPFAM" id="SSF56349">
    <property type="entry name" value="DNA breaking-rejoining enzymes"/>
    <property type="match status" value="1"/>
</dbReference>
<evidence type="ECO:0000313" key="2">
    <source>
        <dbReference type="EMBL" id="SAK95230.1"/>
    </source>
</evidence>
<gene>
    <name evidence="2" type="ORF">AWB82_06887</name>
</gene>
<dbReference type="RefSeq" id="WP_086973771.1">
    <property type="nucleotide sequence ID" value="NZ_FCOJ02000095.1"/>
</dbReference>
<dbReference type="InterPro" id="IPR011010">
    <property type="entry name" value="DNA_brk_join_enz"/>
</dbReference>
<dbReference type="Proteomes" id="UP000054596">
    <property type="component" value="Unassembled WGS sequence"/>
</dbReference>
<organism evidence="2 3">
    <name type="scientific">Caballeronia glebae</name>
    <dbReference type="NCBI Taxonomy" id="1777143"/>
    <lineage>
        <taxon>Bacteria</taxon>
        <taxon>Pseudomonadati</taxon>
        <taxon>Pseudomonadota</taxon>
        <taxon>Betaproteobacteria</taxon>
        <taxon>Burkholderiales</taxon>
        <taxon>Burkholderiaceae</taxon>
        <taxon>Caballeronia</taxon>
    </lineage>
</organism>
<reference evidence="2" key="1">
    <citation type="submission" date="2016-01" db="EMBL/GenBank/DDBJ databases">
        <authorList>
            <person name="Peeters C."/>
        </authorList>
    </citation>
    <scope>NUCLEOTIDE SEQUENCE [LARGE SCALE GENOMIC DNA]</scope>
    <source>
        <strain evidence="2">LMG 29325</strain>
    </source>
</reference>
<dbReference type="GO" id="GO:0006310">
    <property type="term" value="P:DNA recombination"/>
    <property type="evidence" value="ECO:0007669"/>
    <property type="project" value="UniProtKB-KW"/>
</dbReference>
<sequence>MRHSYATNMLMAGMTSAFCARQLDHTAEMFLRTYAKWIDGSQDDLKTARLDNARTLAEASPRTAKLP</sequence>
<keyword evidence="3" id="KW-1185">Reference proteome</keyword>
<dbReference type="Gene3D" id="1.10.443.10">
    <property type="entry name" value="Intergrase catalytic core"/>
    <property type="match status" value="1"/>
</dbReference>
<evidence type="ECO:0000313" key="3">
    <source>
        <dbReference type="Proteomes" id="UP000054596"/>
    </source>
</evidence>
<name>A0A158DLE1_9BURK</name>
<protein>
    <submittedName>
        <fullName evidence="2">Bbp50</fullName>
    </submittedName>
</protein>
<proteinExistence type="predicted"/>
<keyword evidence="1" id="KW-0233">DNA recombination</keyword>
<dbReference type="InterPro" id="IPR013762">
    <property type="entry name" value="Integrase-like_cat_sf"/>
</dbReference>
<dbReference type="GO" id="GO:0015074">
    <property type="term" value="P:DNA integration"/>
    <property type="evidence" value="ECO:0007669"/>
    <property type="project" value="InterPro"/>
</dbReference>
<accession>A0A158DLE1</accession>
<evidence type="ECO:0000256" key="1">
    <source>
        <dbReference type="ARBA" id="ARBA00023172"/>
    </source>
</evidence>
<dbReference type="GO" id="GO:0003677">
    <property type="term" value="F:DNA binding"/>
    <property type="evidence" value="ECO:0007669"/>
    <property type="project" value="InterPro"/>
</dbReference>